<accession>W4H5T5</accession>
<organism evidence="1">
    <name type="scientific">Aphanomyces astaci</name>
    <name type="common">Crayfish plague agent</name>
    <dbReference type="NCBI Taxonomy" id="112090"/>
    <lineage>
        <taxon>Eukaryota</taxon>
        <taxon>Sar</taxon>
        <taxon>Stramenopiles</taxon>
        <taxon>Oomycota</taxon>
        <taxon>Saprolegniomycetes</taxon>
        <taxon>Saprolegniales</taxon>
        <taxon>Verrucalvaceae</taxon>
        <taxon>Aphanomyces</taxon>
    </lineage>
</organism>
<gene>
    <name evidence="1" type="ORF">H257_01670</name>
</gene>
<dbReference type="EMBL" id="KI913116">
    <property type="protein sequence ID" value="ETV86488.1"/>
    <property type="molecule type" value="Genomic_DNA"/>
</dbReference>
<evidence type="ECO:0000313" key="1">
    <source>
        <dbReference type="EMBL" id="ETV86488.1"/>
    </source>
</evidence>
<dbReference type="AlphaFoldDB" id="W4H5T5"/>
<sequence>MGCHSTLVNYPQVVAVDTLKAGPAATAVENATTKAADVVEEPLRIQRPTRLRSQLPSRLRQFQLQYGDYRDDQCGHSPFRQSDSATADTQATVTATTIAKTAGLTAPTKTTGATAAAAIPCTTTGAIVAAATVRLQPTKATPNRHPPPCAAKAATRRAALRLTATNSTSSAVAQYDSRSLAPTITH</sequence>
<dbReference type="RefSeq" id="XP_009823287.1">
    <property type="nucleotide sequence ID" value="XM_009824985.1"/>
</dbReference>
<dbReference type="VEuPathDB" id="FungiDB:H257_01670"/>
<protein>
    <submittedName>
        <fullName evidence="1">Uncharacterized protein</fullName>
    </submittedName>
</protein>
<dbReference type="GeneID" id="20803666"/>
<proteinExistence type="predicted"/>
<name>W4H5T5_APHAT</name>
<reference evidence="1" key="1">
    <citation type="submission" date="2013-12" db="EMBL/GenBank/DDBJ databases">
        <title>The Genome Sequence of Aphanomyces astaci APO3.</title>
        <authorList>
            <consortium name="The Broad Institute Genomics Platform"/>
            <person name="Russ C."/>
            <person name="Tyler B."/>
            <person name="van West P."/>
            <person name="Dieguez-Uribeondo J."/>
            <person name="Young S.K."/>
            <person name="Zeng Q."/>
            <person name="Gargeya S."/>
            <person name="Fitzgerald M."/>
            <person name="Abouelleil A."/>
            <person name="Alvarado L."/>
            <person name="Chapman S.B."/>
            <person name="Gainer-Dewar J."/>
            <person name="Goldberg J."/>
            <person name="Griggs A."/>
            <person name="Gujja S."/>
            <person name="Hansen M."/>
            <person name="Howarth C."/>
            <person name="Imamovic A."/>
            <person name="Ireland A."/>
            <person name="Larimer J."/>
            <person name="McCowan C."/>
            <person name="Murphy C."/>
            <person name="Pearson M."/>
            <person name="Poon T.W."/>
            <person name="Priest M."/>
            <person name="Roberts A."/>
            <person name="Saif S."/>
            <person name="Shea T."/>
            <person name="Sykes S."/>
            <person name="Wortman J."/>
            <person name="Nusbaum C."/>
            <person name="Birren B."/>
        </authorList>
    </citation>
    <scope>NUCLEOTIDE SEQUENCE [LARGE SCALE GENOMIC DNA]</scope>
    <source>
        <strain evidence="1">APO3</strain>
    </source>
</reference>